<dbReference type="Gene3D" id="2.170.16.10">
    <property type="entry name" value="Hedgehog/Intein (Hint) domain"/>
    <property type="match status" value="1"/>
</dbReference>
<evidence type="ECO:0000313" key="2">
    <source>
        <dbReference type="Proteomes" id="UP001060336"/>
    </source>
</evidence>
<dbReference type="GO" id="GO:0016539">
    <property type="term" value="P:intein-mediated protein splicing"/>
    <property type="evidence" value="ECO:0007669"/>
    <property type="project" value="InterPro"/>
</dbReference>
<evidence type="ECO:0000313" key="1">
    <source>
        <dbReference type="EMBL" id="UUX49615.1"/>
    </source>
</evidence>
<dbReference type="EMBL" id="CP102480">
    <property type="protein sequence ID" value="UUX49615.1"/>
    <property type="molecule type" value="Genomic_DNA"/>
</dbReference>
<keyword evidence="2" id="KW-1185">Reference proteome</keyword>
<evidence type="ECO:0008006" key="3">
    <source>
        <dbReference type="Google" id="ProtNLM"/>
    </source>
</evidence>
<dbReference type="Proteomes" id="UP001060336">
    <property type="component" value="Chromosome"/>
</dbReference>
<gene>
    <name evidence="1" type="ORF">NUH88_19715</name>
</gene>
<reference evidence="1" key="1">
    <citation type="submission" date="2022-08" db="EMBL/GenBank/DDBJ databases">
        <title>Nisaea acidiphila sp. nov., isolated from a marine algal debris and emended description of the genus Nisaea Urios et al. 2008.</title>
        <authorList>
            <person name="Kwon K."/>
        </authorList>
    </citation>
    <scope>NUCLEOTIDE SEQUENCE</scope>
    <source>
        <strain evidence="1">MEBiC11861</strain>
    </source>
</reference>
<organism evidence="1 2">
    <name type="scientific">Nisaea acidiphila</name>
    <dbReference type="NCBI Taxonomy" id="1862145"/>
    <lineage>
        <taxon>Bacteria</taxon>
        <taxon>Pseudomonadati</taxon>
        <taxon>Pseudomonadota</taxon>
        <taxon>Alphaproteobacteria</taxon>
        <taxon>Rhodospirillales</taxon>
        <taxon>Thalassobaculaceae</taxon>
        <taxon>Nisaea</taxon>
    </lineage>
</organism>
<protein>
    <recommendedName>
        <fullName evidence="3">Hint domain-containing protein</fullName>
    </recommendedName>
</protein>
<dbReference type="AlphaFoldDB" id="A0A9J7AQV3"/>
<dbReference type="SUPFAM" id="SSF51294">
    <property type="entry name" value="Hedgehog/intein (Hint) domain"/>
    <property type="match status" value="1"/>
</dbReference>
<dbReference type="KEGG" id="naci:NUH88_19715"/>
<dbReference type="PROSITE" id="PS50817">
    <property type="entry name" value="INTEIN_N_TER"/>
    <property type="match status" value="1"/>
</dbReference>
<sequence length="201" mass="22230">MDDKCLACGGLGYFEGGQAADDFIHGRSSQAKCLAEETEVLTEVGWQPISRLEIGDILRIISPTGLLTTTQLNWKSKKKTARIWEIQTQKIDTPIRCSFGHPFLTVNGWRNAWMLNSGTKFWQVDDSFQYCTNEVVSVTCTKHRASVLNIRAEDGGTFIIRAAITHQAARTLSSGLLRFFNKSPLNGSTQATQSMPGISTV</sequence>
<proteinExistence type="predicted"/>
<accession>A0A9J7AQV3</accession>
<name>A0A9J7AQV3_9PROT</name>
<dbReference type="RefSeq" id="WP_257768385.1">
    <property type="nucleotide sequence ID" value="NZ_CP102480.1"/>
</dbReference>
<dbReference type="InterPro" id="IPR036844">
    <property type="entry name" value="Hint_dom_sf"/>
</dbReference>
<dbReference type="InterPro" id="IPR006141">
    <property type="entry name" value="Intein_N"/>
</dbReference>